<dbReference type="KEGG" id="amt:Amet_1809"/>
<accession>A6TP61</accession>
<protein>
    <recommendedName>
        <fullName evidence="4">Lipoprotein</fullName>
    </recommendedName>
</protein>
<keyword evidence="1" id="KW-0732">Signal</keyword>
<reference evidence="3" key="1">
    <citation type="journal article" date="2016" name="Genome Announc.">
        <title>Complete genome sequence of Alkaliphilus metalliredigens strain QYMF, an alkaliphilic and metal-reducing bacterium isolated from borax-contaminated leachate ponds.</title>
        <authorList>
            <person name="Hwang C."/>
            <person name="Copeland A."/>
            <person name="Lucas S."/>
            <person name="Lapidus A."/>
            <person name="Barry K."/>
            <person name="Detter J.C."/>
            <person name="Glavina Del Rio T."/>
            <person name="Hammon N."/>
            <person name="Israni S."/>
            <person name="Dalin E."/>
            <person name="Tice H."/>
            <person name="Pitluck S."/>
            <person name="Chertkov O."/>
            <person name="Brettin T."/>
            <person name="Bruce D."/>
            <person name="Han C."/>
            <person name="Schmutz J."/>
            <person name="Larimer F."/>
            <person name="Land M.L."/>
            <person name="Hauser L."/>
            <person name="Kyrpides N."/>
            <person name="Mikhailova N."/>
            <person name="Ye Q."/>
            <person name="Zhou J."/>
            <person name="Richardson P."/>
            <person name="Fields M.W."/>
        </authorList>
    </citation>
    <scope>NUCLEOTIDE SEQUENCE [LARGE SCALE GENOMIC DNA]</scope>
    <source>
        <strain evidence="3">QYMF</strain>
    </source>
</reference>
<proteinExistence type="predicted"/>
<name>A6TP61_ALKMQ</name>
<dbReference type="Proteomes" id="UP000001572">
    <property type="component" value="Chromosome"/>
</dbReference>
<gene>
    <name evidence="2" type="ordered locus">Amet_1809</name>
</gene>
<sequence length="208" mass="23289">MTKMAYLSILSVMLMLFTVGCNNEIDDDNKVAYISINPDSKYEETFTELGLGNLFDFNLKLPRADQTWISIWVEGYRDGKVMEASPLIQLSYGLSPEQVVEGPMGFGIINPNGKDPQVFLYSKGTRTGPKPIGEKLFIESGISGWDYGIGNETVGLESGEEMVLAVYRQNEGSMRAAYDYQDVDSINEMINEDITVLLIKIKVEDRDQ</sequence>
<feature type="chain" id="PRO_5038364614" description="Lipoprotein" evidence="1">
    <location>
        <begin position="24"/>
        <end position="208"/>
    </location>
</feature>
<evidence type="ECO:0000256" key="1">
    <source>
        <dbReference type="SAM" id="SignalP"/>
    </source>
</evidence>
<dbReference type="HOGENOM" id="CLU_1354145_0_0_9"/>
<dbReference type="AlphaFoldDB" id="A6TP61"/>
<organism evidence="2 3">
    <name type="scientific">Alkaliphilus metalliredigens (strain QYMF)</name>
    <dbReference type="NCBI Taxonomy" id="293826"/>
    <lineage>
        <taxon>Bacteria</taxon>
        <taxon>Bacillati</taxon>
        <taxon>Bacillota</taxon>
        <taxon>Clostridia</taxon>
        <taxon>Peptostreptococcales</taxon>
        <taxon>Natronincolaceae</taxon>
        <taxon>Alkaliphilus</taxon>
    </lineage>
</organism>
<dbReference type="eggNOG" id="ENOG5032V52">
    <property type="taxonomic scope" value="Bacteria"/>
</dbReference>
<dbReference type="EMBL" id="CP000724">
    <property type="protein sequence ID" value="ABR47979.1"/>
    <property type="molecule type" value="Genomic_DNA"/>
</dbReference>
<dbReference type="STRING" id="293826.Amet_1809"/>
<feature type="signal peptide" evidence="1">
    <location>
        <begin position="1"/>
        <end position="23"/>
    </location>
</feature>
<evidence type="ECO:0008006" key="4">
    <source>
        <dbReference type="Google" id="ProtNLM"/>
    </source>
</evidence>
<evidence type="ECO:0000313" key="3">
    <source>
        <dbReference type="Proteomes" id="UP000001572"/>
    </source>
</evidence>
<keyword evidence="3" id="KW-1185">Reference proteome</keyword>
<dbReference type="RefSeq" id="WP_012063014.1">
    <property type="nucleotide sequence ID" value="NC_009633.1"/>
</dbReference>
<dbReference type="PROSITE" id="PS51257">
    <property type="entry name" value="PROKAR_LIPOPROTEIN"/>
    <property type="match status" value="1"/>
</dbReference>
<evidence type="ECO:0000313" key="2">
    <source>
        <dbReference type="EMBL" id="ABR47979.1"/>
    </source>
</evidence>